<evidence type="ECO:0000313" key="3">
    <source>
        <dbReference type="EMBL" id="MBR7671673.1"/>
    </source>
</evidence>
<dbReference type="SMART" id="SM00849">
    <property type="entry name" value="Lactamase_B"/>
    <property type="match status" value="1"/>
</dbReference>
<dbReference type="InterPro" id="IPR050855">
    <property type="entry name" value="NDM-1-like"/>
</dbReference>
<sequence>MISWPGPPRTIGRPRPHRRRPHTPRRETVRNLSVPAQRTSSRTPSPQQRSQGSTQPYLTELVPGSVYAYLQPRGGWCVSNAGVLVGEDGVTLIDATATYAGARRLEAEVRARTELPVTRVVLTHHHGDHHFGAGHFTGSTVIAHEETREAMARNGIDLPAIWPEAGWDEIALRLPDLTFTDAFTLHAGAVRAELLHHGTAHTTGDVVAWLPEHRILFAGDLTWSGCTPFVLMGSVEGSLEVLDTLKKLDPEVVVSGHGPVEGPEVLDRTAEYLRWIQHLAADGTAAGWSPLETARRADLGPYAELAEPERLVGNLHRAYAECEGRPRGVHLPLKDPLADMIAFNGGPLHCTV</sequence>
<dbReference type="SUPFAM" id="SSF56281">
    <property type="entry name" value="Metallo-hydrolase/oxidoreductase"/>
    <property type="match status" value="1"/>
</dbReference>
<name>A0A8T4IME8_9ACTN</name>
<dbReference type="AlphaFoldDB" id="A0A8T4IME8"/>
<dbReference type="InterPro" id="IPR001279">
    <property type="entry name" value="Metallo-B-lactamas"/>
</dbReference>
<evidence type="ECO:0000256" key="1">
    <source>
        <dbReference type="SAM" id="MobiDB-lite"/>
    </source>
</evidence>
<feature type="domain" description="Metallo-beta-lactamase" evidence="2">
    <location>
        <begin position="78"/>
        <end position="257"/>
    </location>
</feature>
<dbReference type="Gene3D" id="3.60.15.10">
    <property type="entry name" value="Ribonuclease Z/Hydroxyacylglutathione hydrolase-like"/>
    <property type="match status" value="1"/>
</dbReference>
<dbReference type="Pfam" id="PF00753">
    <property type="entry name" value="Lactamase_B"/>
    <property type="match status" value="1"/>
</dbReference>
<feature type="compositionally biased region" description="Basic residues" evidence="1">
    <location>
        <begin position="12"/>
        <end position="23"/>
    </location>
</feature>
<dbReference type="PANTHER" id="PTHR42951">
    <property type="entry name" value="METALLO-BETA-LACTAMASE DOMAIN-CONTAINING"/>
    <property type="match status" value="1"/>
</dbReference>
<feature type="compositionally biased region" description="Low complexity" evidence="1">
    <location>
        <begin position="37"/>
        <end position="56"/>
    </location>
</feature>
<organism evidence="3 4">
    <name type="scientific">Streptomyces daliensis</name>
    <dbReference type="NCBI Taxonomy" id="299421"/>
    <lineage>
        <taxon>Bacteria</taxon>
        <taxon>Bacillati</taxon>
        <taxon>Actinomycetota</taxon>
        <taxon>Actinomycetes</taxon>
        <taxon>Kitasatosporales</taxon>
        <taxon>Streptomycetaceae</taxon>
        <taxon>Streptomyces</taxon>
    </lineage>
</organism>
<reference evidence="3" key="1">
    <citation type="submission" date="2021-04" db="EMBL/GenBank/DDBJ databases">
        <title>Sequencing of actinobacteria type strains.</title>
        <authorList>
            <person name="Nguyen G.-S."/>
            <person name="Wentzel A."/>
        </authorList>
    </citation>
    <scope>NUCLEOTIDE SEQUENCE</scope>
    <source>
        <strain evidence="3">DSM 42095</strain>
    </source>
</reference>
<dbReference type="Proteomes" id="UP000675554">
    <property type="component" value="Unassembled WGS sequence"/>
</dbReference>
<dbReference type="InterPro" id="IPR036866">
    <property type="entry name" value="RibonucZ/Hydroxyglut_hydro"/>
</dbReference>
<proteinExistence type="predicted"/>
<evidence type="ECO:0000313" key="4">
    <source>
        <dbReference type="Proteomes" id="UP000675554"/>
    </source>
</evidence>
<evidence type="ECO:0000259" key="2">
    <source>
        <dbReference type="SMART" id="SM00849"/>
    </source>
</evidence>
<keyword evidence="4" id="KW-1185">Reference proteome</keyword>
<comment type="caution">
    <text evidence="3">The sequence shown here is derived from an EMBL/GenBank/DDBJ whole genome shotgun (WGS) entry which is preliminary data.</text>
</comment>
<gene>
    <name evidence="3" type="ORF">KDA82_01190</name>
</gene>
<dbReference type="CDD" id="cd16282">
    <property type="entry name" value="metallo-hydrolase-like_MBL-fold"/>
    <property type="match status" value="1"/>
</dbReference>
<feature type="region of interest" description="Disordered" evidence="1">
    <location>
        <begin position="1"/>
        <end position="57"/>
    </location>
</feature>
<dbReference type="PANTHER" id="PTHR42951:SF4">
    <property type="entry name" value="ACYL-COENZYME A THIOESTERASE MBLAC2"/>
    <property type="match status" value="1"/>
</dbReference>
<accession>A0A8T4IME8</accession>
<dbReference type="EMBL" id="JAGSMN010000020">
    <property type="protein sequence ID" value="MBR7671673.1"/>
    <property type="molecule type" value="Genomic_DNA"/>
</dbReference>
<protein>
    <submittedName>
        <fullName evidence="3">MBL fold metallo-hydrolase</fullName>
    </submittedName>
</protein>